<evidence type="ECO:0000256" key="2">
    <source>
        <dbReference type="SAM" id="SignalP"/>
    </source>
</evidence>
<dbReference type="VEuPathDB" id="PlasmoDB:PmUG01_07047900"/>
<dbReference type="InterPro" id="IPR006389">
    <property type="entry name" value="Early_transc_mb_plasmodium"/>
</dbReference>
<protein>
    <submittedName>
        <fullName evidence="3">Early transcribed membrane protein</fullName>
    </submittedName>
</protein>
<feature type="transmembrane region" description="Helical" evidence="1">
    <location>
        <begin position="52"/>
        <end position="73"/>
    </location>
</feature>
<reference evidence="3 4" key="1">
    <citation type="submission" date="2016-06" db="EMBL/GenBank/DDBJ databases">
        <authorList>
            <consortium name="Pathogen Informatics"/>
        </authorList>
    </citation>
    <scope>NUCLEOTIDE SEQUENCE [LARGE SCALE GENOMIC DNA]</scope>
    <source>
        <strain evidence="3">PmlGA01</strain>
    </source>
</reference>
<evidence type="ECO:0000313" key="3">
    <source>
        <dbReference type="EMBL" id="SBT71140.1"/>
    </source>
</evidence>
<keyword evidence="2" id="KW-0732">Signal</keyword>
<dbReference type="Pfam" id="PF09716">
    <property type="entry name" value="ETRAMP"/>
    <property type="match status" value="1"/>
</dbReference>
<dbReference type="NCBIfam" id="TIGR01495">
    <property type="entry name" value="ETRAMP"/>
    <property type="match status" value="1"/>
</dbReference>
<feature type="chain" id="PRO_5008677644" evidence="2">
    <location>
        <begin position="25"/>
        <end position="179"/>
    </location>
</feature>
<proteinExistence type="predicted"/>
<dbReference type="AlphaFoldDB" id="A0A1C3KC38"/>
<dbReference type="Proteomes" id="UP000219799">
    <property type="component" value="Chromosome 7"/>
</dbReference>
<keyword evidence="1" id="KW-0812">Transmembrane</keyword>
<organism evidence="3 4">
    <name type="scientific">Plasmodium malariae</name>
    <dbReference type="NCBI Taxonomy" id="5858"/>
    <lineage>
        <taxon>Eukaryota</taxon>
        <taxon>Sar</taxon>
        <taxon>Alveolata</taxon>
        <taxon>Apicomplexa</taxon>
        <taxon>Aconoidasida</taxon>
        <taxon>Haemosporida</taxon>
        <taxon>Plasmodiidae</taxon>
        <taxon>Plasmodium</taxon>
        <taxon>Plasmodium (Plasmodium)</taxon>
    </lineage>
</organism>
<name>A0A1C3KC38_PLAMA</name>
<evidence type="ECO:0000256" key="1">
    <source>
        <dbReference type="SAM" id="Phobius"/>
    </source>
</evidence>
<accession>A0A1C3KC38</accession>
<evidence type="ECO:0000313" key="4">
    <source>
        <dbReference type="Proteomes" id="UP000219799"/>
    </source>
</evidence>
<feature type="signal peptide" evidence="2">
    <location>
        <begin position="1"/>
        <end position="24"/>
    </location>
</feature>
<keyword evidence="1" id="KW-0472">Membrane</keyword>
<sequence>MKITKTLALLSFLLAFCLFKPCMSKNEIMKNIKGKLDEFEKNMKKKEFKKKVFISSAVLGLAILANTLAGIGYHYRKKNGGSFFNDFNAYSEAKKREKISKEIMMQTNQFKEKDMAKNFKMGKKEHPKVKDIMSYIETEVKKRNLNFDKNHISDMTYDVFRNLYNTSELWKKNPNLIPK</sequence>
<gene>
    <name evidence="3" type="ORF">PMLGA01_070038700</name>
</gene>
<dbReference type="EMBL" id="LT594495">
    <property type="protein sequence ID" value="SBT71140.1"/>
    <property type="molecule type" value="Genomic_DNA"/>
</dbReference>
<keyword evidence="1" id="KW-1133">Transmembrane helix</keyword>